<feature type="transmembrane region" description="Helical" evidence="1">
    <location>
        <begin position="12"/>
        <end position="28"/>
    </location>
</feature>
<gene>
    <name evidence="2" type="ORF">PX52LOC_01587</name>
</gene>
<keyword evidence="1" id="KW-0472">Membrane</keyword>
<keyword evidence="1" id="KW-0812">Transmembrane</keyword>
<name>A0A5C1AC79_9BACT</name>
<keyword evidence="1" id="KW-1133">Transmembrane helix</keyword>
<reference evidence="3" key="1">
    <citation type="submission" date="2019-08" db="EMBL/GenBank/DDBJ databases">
        <title>Limnoglobus roseus gen. nov., sp. nov., a novel freshwater planctomycete with a giant genome from the family Gemmataceae.</title>
        <authorList>
            <person name="Kulichevskaya I.S."/>
            <person name="Naumoff D.G."/>
            <person name="Miroshnikov K."/>
            <person name="Ivanova A."/>
            <person name="Philippov D.A."/>
            <person name="Hakobyan A."/>
            <person name="Rijpstra I.C."/>
            <person name="Sinninghe Damste J.S."/>
            <person name="Liesack W."/>
            <person name="Dedysh S.N."/>
        </authorList>
    </citation>
    <scope>NUCLEOTIDE SEQUENCE [LARGE SCALE GENOMIC DNA]</scope>
    <source>
        <strain evidence="3">PX52</strain>
    </source>
</reference>
<keyword evidence="3" id="KW-1185">Reference proteome</keyword>
<organism evidence="2 3">
    <name type="scientific">Limnoglobus roseus</name>
    <dbReference type="NCBI Taxonomy" id="2598579"/>
    <lineage>
        <taxon>Bacteria</taxon>
        <taxon>Pseudomonadati</taxon>
        <taxon>Planctomycetota</taxon>
        <taxon>Planctomycetia</taxon>
        <taxon>Gemmatales</taxon>
        <taxon>Gemmataceae</taxon>
        <taxon>Limnoglobus</taxon>
    </lineage>
</organism>
<evidence type="ECO:0000256" key="1">
    <source>
        <dbReference type="SAM" id="Phobius"/>
    </source>
</evidence>
<evidence type="ECO:0000313" key="2">
    <source>
        <dbReference type="EMBL" id="QEL14694.1"/>
    </source>
</evidence>
<dbReference type="AlphaFoldDB" id="A0A5C1AC79"/>
<evidence type="ECO:0000313" key="3">
    <source>
        <dbReference type="Proteomes" id="UP000324974"/>
    </source>
</evidence>
<dbReference type="KEGG" id="lrs:PX52LOC_01587"/>
<sequence length="128" mass="14478">MPRCSQLRRGTLYVGVIVLVVFSTRWLCQQFDKSALFSALSPDVVTGRFKNDATWEGRSDWQLCSSLGRPDNVVPAEKCDVFFFLPPRAYVKVYIYNSIDLAAYIDRSGTVVATDVPVRKIARQHSLD</sequence>
<accession>A0A5C1AC79</accession>
<protein>
    <submittedName>
        <fullName evidence="2">Uncharacterized protein</fullName>
    </submittedName>
</protein>
<proteinExistence type="predicted"/>
<dbReference type="EMBL" id="CP042425">
    <property type="protein sequence ID" value="QEL14694.1"/>
    <property type="molecule type" value="Genomic_DNA"/>
</dbReference>
<dbReference type="Proteomes" id="UP000324974">
    <property type="component" value="Chromosome"/>
</dbReference>